<feature type="region of interest" description="Disordered" evidence="2">
    <location>
        <begin position="145"/>
        <end position="477"/>
    </location>
</feature>
<dbReference type="GO" id="GO:0005634">
    <property type="term" value="C:nucleus"/>
    <property type="evidence" value="ECO:0007669"/>
    <property type="project" value="TreeGrafter"/>
</dbReference>
<feature type="compositionally biased region" description="Basic and acidic residues" evidence="2">
    <location>
        <begin position="407"/>
        <end position="442"/>
    </location>
</feature>
<gene>
    <name evidence="4" type="ORF">D7B24_007586</name>
</gene>
<feature type="compositionally biased region" description="Low complexity" evidence="2">
    <location>
        <begin position="169"/>
        <end position="182"/>
    </location>
</feature>
<evidence type="ECO:0000256" key="1">
    <source>
        <dbReference type="ARBA" id="ARBA00023054"/>
    </source>
</evidence>
<dbReference type="RefSeq" id="XP_028494361.1">
    <property type="nucleotide sequence ID" value="XM_028641694.1"/>
</dbReference>
<dbReference type="InterPro" id="IPR037393">
    <property type="entry name" value="Bud22/SRFB1"/>
</dbReference>
<feature type="compositionally biased region" description="Basic and acidic residues" evidence="2">
    <location>
        <begin position="211"/>
        <end position="221"/>
    </location>
</feature>
<evidence type="ECO:0000313" key="5">
    <source>
        <dbReference type="Proteomes" id="UP000267145"/>
    </source>
</evidence>
<accession>A0A3M9Y6S0</accession>
<dbReference type="EMBL" id="RBVV01000061">
    <property type="protein sequence ID" value="RNJ56203.1"/>
    <property type="molecule type" value="Genomic_DNA"/>
</dbReference>
<comment type="caution">
    <text evidence="4">The sequence shown here is derived from an EMBL/GenBank/DDBJ whole genome shotgun (WGS) entry which is preliminary data.</text>
</comment>
<keyword evidence="1" id="KW-0175">Coiled coil</keyword>
<evidence type="ECO:0000256" key="2">
    <source>
        <dbReference type="SAM" id="MobiDB-lite"/>
    </source>
</evidence>
<proteinExistence type="predicted"/>
<dbReference type="Proteomes" id="UP000267145">
    <property type="component" value="Unassembled WGS sequence"/>
</dbReference>
<feature type="compositionally biased region" description="Acidic residues" evidence="2">
    <location>
        <begin position="265"/>
        <end position="308"/>
    </location>
</feature>
<evidence type="ECO:0000313" key="4">
    <source>
        <dbReference type="EMBL" id="RNJ56203.1"/>
    </source>
</evidence>
<evidence type="ECO:0000259" key="3">
    <source>
        <dbReference type="Pfam" id="PF09073"/>
    </source>
</evidence>
<name>A0A3M9Y6S0_9PEZI</name>
<feature type="domain" description="Bud22" evidence="3">
    <location>
        <begin position="19"/>
        <end position="496"/>
    </location>
</feature>
<sequence length="496" mass="54822">MPKRKRSVDEELDEKLTELKQELFRALKAAKGLERQRLSKRIHEAKSSPDKVERLNREVTALKTIDLQQTAHAHLASSLTKIKAVAEHPALPDDYKEGPPKKELSEQDRLALHNVTSGLYSRPAVREVADKAIRIICMTLDVPIPEKRARGKKGDKNKELNAKSEDETQTTTTKSTAGTATAPDPPAKKRRVADEPADEAASASDSFNGFSDKDDDGRDAGDSGEDDEEAALSRMADMLGSSDDEEEDVEAVRAKYSALLGQQPDTEDADDESDDVDDPDDLAAMDEDENEDEDEAEEADSEEEEQDDQQGMNSERRRMLEVNASPPPPAPARQPKEPKPVKAGATTFLPSLMGGYFSGSESASDVDVAPPKKRLGQRQRQAIAERKHGEMANHMRNEKKKKQQQGGRDDGWDMKRGAVDGAEGKGRKPWMKEGGKEKEGGKGGRAAKPVMNRKERRRLKLLSKDDQGELHPSWQARKKEKEALQGAAFQGTKITF</sequence>
<dbReference type="InterPro" id="IPR015158">
    <property type="entry name" value="Bud22_dom"/>
</dbReference>
<dbReference type="Pfam" id="PF09073">
    <property type="entry name" value="BUD22"/>
    <property type="match status" value="1"/>
</dbReference>
<dbReference type="GeneID" id="39611275"/>
<dbReference type="AlphaFoldDB" id="A0A3M9Y6S0"/>
<dbReference type="PANTHER" id="PTHR23325:SF1">
    <property type="entry name" value="SERUM RESPONSE FACTOR-BINDING PROTEIN 1"/>
    <property type="match status" value="1"/>
</dbReference>
<feature type="compositionally biased region" description="Basic and acidic residues" evidence="2">
    <location>
        <begin position="383"/>
        <end position="396"/>
    </location>
</feature>
<keyword evidence="5" id="KW-1185">Reference proteome</keyword>
<dbReference type="GO" id="GO:0030686">
    <property type="term" value="C:90S preribosome"/>
    <property type="evidence" value="ECO:0007669"/>
    <property type="project" value="TreeGrafter"/>
</dbReference>
<dbReference type="GO" id="GO:0030490">
    <property type="term" value="P:maturation of SSU-rRNA"/>
    <property type="evidence" value="ECO:0007669"/>
    <property type="project" value="TreeGrafter"/>
</dbReference>
<dbReference type="PANTHER" id="PTHR23325">
    <property type="entry name" value="SERUM RESPONSE FACTOR-BINDING"/>
    <property type="match status" value="1"/>
</dbReference>
<organism evidence="4 5">
    <name type="scientific">Verticillium nonalfalfae</name>
    <dbReference type="NCBI Taxonomy" id="1051616"/>
    <lineage>
        <taxon>Eukaryota</taxon>
        <taxon>Fungi</taxon>
        <taxon>Dikarya</taxon>
        <taxon>Ascomycota</taxon>
        <taxon>Pezizomycotina</taxon>
        <taxon>Sordariomycetes</taxon>
        <taxon>Hypocreomycetidae</taxon>
        <taxon>Glomerellales</taxon>
        <taxon>Plectosphaerellaceae</taxon>
        <taxon>Verticillium</taxon>
    </lineage>
</organism>
<reference evidence="4 5" key="1">
    <citation type="submission" date="2018-10" db="EMBL/GenBank/DDBJ databases">
        <title>Genome sequence of Verticillium nonalfalfae VnAa140.</title>
        <authorList>
            <person name="Stajich J.E."/>
            <person name="Kasson M.T."/>
        </authorList>
    </citation>
    <scope>NUCLEOTIDE SEQUENCE [LARGE SCALE GENOMIC DNA]</scope>
    <source>
        <strain evidence="4 5">VnAa140</strain>
    </source>
</reference>
<dbReference type="STRING" id="1051616.A0A3M9Y6S0"/>
<feature type="compositionally biased region" description="Basic and acidic residues" evidence="2">
    <location>
        <begin position="145"/>
        <end position="166"/>
    </location>
</feature>
<protein>
    <recommendedName>
        <fullName evidence="3">Bud22 domain-containing protein</fullName>
    </recommendedName>
</protein>